<protein>
    <recommendedName>
        <fullName evidence="6">SbsA Ig-like domain-containing protein</fullName>
    </recommendedName>
</protein>
<evidence type="ECO:0000256" key="1">
    <source>
        <dbReference type="ARBA" id="ARBA00022729"/>
    </source>
</evidence>
<accession>A0A017S106</accession>
<dbReference type="InterPro" id="IPR014755">
    <property type="entry name" value="Cu-Rt/internalin_Ig-like"/>
</dbReference>
<evidence type="ECO:0000313" key="5">
    <source>
        <dbReference type="Proteomes" id="UP000019681"/>
    </source>
</evidence>
<proteinExistence type="predicted"/>
<evidence type="ECO:0000313" key="4">
    <source>
        <dbReference type="EMBL" id="EYE89860.1"/>
    </source>
</evidence>
<sequence length="808" mass="86032">MANGTKKMSMFLAALFTAFTCMSYMPANAATKTTKTVVSAATVNYNAAVKAVVDYEKAIKGYKLTSKTNLDFCQAKYKVAMAALGKLNTKAASTKTLVNRVMAAKKVWDAAYANYLAVEAKNKEIAEAKAKAEKETQQAKALVEAYDSVSAYEKAPITSLEEITKAEALKQPAVDAIAKVEDEAKVKDLTARVEKRASEITAKKAELDKFRVVSVKSENALEAIVTFSKEVDKTSAETLANYSIAGKTIDSVKLLEDKKSVRITVNTATVLGGTMAYTVKPIALAADTTAKTPLFTAVETYKDSVAPQIVKVEYPVPTTAKVTFSEPISSLGQVYGLTAGTISTDKKTVEFSLAGLKENETKVVTIVGATDFAGNLINPNPATVSLTLTISDKTAPTVAEVTALSENRVQVKFSEELKSAPVVTVGTKAVTFEASEDNVTFVGTFDATGRPDSYLEVVTVAADFQDLSGNKGLQYTKLVQFVKDTTKPVYASAEVKTFNGKQYLVVSFNEAVAPTATTRVFKGTKVADYITYAFTAGSAVDVKAYTKANGFDADNSKAIVIDISDDTVFAPGTYTIVLPSSAVADKANNLMANDANISFVKNKTVAVETDAPKVSNIVFAADNSYATVTFDRDMDYATALNVNNYKVGGVCIFSNAIFDGSAKVVKLTVIPGTVVLTGDRYVTISGVKSKAGNVMTDYSVVKNVIENVKASIASAKLTSATTIAVKFSEEVTIDTADTSAFEIYVNGVKVDTTKYTNAVGRFDTFVITLDSSVAITDLSKTIQVKLVKTVVDNNGNKTTGSDFVTVTP</sequence>
<gene>
    <name evidence="4" type="ORF">Q428_00180</name>
</gene>
<keyword evidence="5" id="KW-1185">Reference proteome</keyword>
<evidence type="ECO:0008006" key="6">
    <source>
        <dbReference type="Google" id="ProtNLM"/>
    </source>
</evidence>
<keyword evidence="1 3" id="KW-0732">Signal</keyword>
<dbReference type="RefSeq" id="WP_035377072.1">
    <property type="nucleotide sequence ID" value="NZ_AZQP01000001.1"/>
</dbReference>
<evidence type="ECO:0000256" key="3">
    <source>
        <dbReference type="SAM" id="SignalP"/>
    </source>
</evidence>
<reference evidence="4 5" key="1">
    <citation type="journal article" date="2014" name="Genome Announc.">
        <title>Draft Genome Sequence of Fervidicella metallireducens Strain AeBT, an Iron-Reducing Thermoanaerobe from the Great Artesian Basin.</title>
        <authorList>
            <person name="Patel B.K."/>
        </authorList>
    </citation>
    <scope>NUCLEOTIDE SEQUENCE [LARGE SCALE GENOMIC DNA]</scope>
    <source>
        <strain evidence="4 5">AeB</strain>
    </source>
</reference>
<dbReference type="Gene3D" id="2.60.40.1220">
    <property type="match status" value="3"/>
</dbReference>
<dbReference type="Proteomes" id="UP000019681">
    <property type="component" value="Unassembled WGS sequence"/>
</dbReference>
<keyword evidence="2" id="KW-0175">Coiled coil</keyword>
<feature type="coiled-coil region" evidence="2">
    <location>
        <begin position="115"/>
        <end position="145"/>
    </location>
</feature>
<dbReference type="STRING" id="1403537.Q428_00180"/>
<evidence type="ECO:0000256" key="2">
    <source>
        <dbReference type="SAM" id="Coils"/>
    </source>
</evidence>
<feature type="signal peptide" evidence="3">
    <location>
        <begin position="1"/>
        <end position="29"/>
    </location>
</feature>
<dbReference type="OrthoDB" id="1884925at2"/>
<organism evidence="4 5">
    <name type="scientific">Fervidicella metallireducens AeB</name>
    <dbReference type="NCBI Taxonomy" id="1403537"/>
    <lineage>
        <taxon>Bacteria</taxon>
        <taxon>Bacillati</taxon>
        <taxon>Bacillota</taxon>
        <taxon>Clostridia</taxon>
        <taxon>Eubacteriales</taxon>
        <taxon>Clostridiaceae</taxon>
        <taxon>Fervidicella</taxon>
    </lineage>
</organism>
<comment type="caution">
    <text evidence="4">The sequence shown here is derived from an EMBL/GenBank/DDBJ whole genome shotgun (WGS) entry which is preliminary data.</text>
</comment>
<dbReference type="EMBL" id="AZQP01000001">
    <property type="protein sequence ID" value="EYE89860.1"/>
    <property type="molecule type" value="Genomic_DNA"/>
</dbReference>
<feature type="chain" id="PRO_5001498681" description="SbsA Ig-like domain-containing protein" evidence="3">
    <location>
        <begin position="30"/>
        <end position="808"/>
    </location>
</feature>
<name>A0A017S106_9CLOT</name>
<dbReference type="AlphaFoldDB" id="A0A017S106"/>